<feature type="domain" description="FecR protein" evidence="2">
    <location>
        <begin position="113"/>
        <end position="206"/>
    </location>
</feature>
<dbReference type="Gene3D" id="2.60.120.1440">
    <property type="match status" value="1"/>
</dbReference>
<name>A0A1A9HX81_9BACT</name>
<keyword evidence="1" id="KW-0812">Transmembrane</keyword>
<proteinExistence type="predicted"/>
<dbReference type="Pfam" id="PF04773">
    <property type="entry name" value="FecR"/>
    <property type="match status" value="1"/>
</dbReference>
<evidence type="ECO:0000256" key="1">
    <source>
        <dbReference type="SAM" id="Phobius"/>
    </source>
</evidence>
<evidence type="ECO:0000259" key="3">
    <source>
        <dbReference type="Pfam" id="PF16344"/>
    </source>
</evidence>
<feature type="transmembrane region" description="Helical" evidence="1">
    <location>
        <begin position="80"/>
        <end position="97"/>
    </location>
</feature>
<dbReference type="GO" id="GO:0016989">
    <property type="term" value="F:sigma factor antagonist activity"/>
    <property type="evidence" value="ECO:0007669"/>
    <property type="project" value="TreeGrafter"/>
</dbReference>
<accession>A0A1A9HX81</accession>
<keyword evidence="1" id="KW-1133">Transmembrane helix</keyword>
<dbReference type="InterPro" id="IPR006860">
    <property type="entry name" value="FecR"/>
</dbReference>
<dbReference type="InterPro" id="IPR012373">
    <property type="entry name" value="Ferrdict_sens_TM"/>
</dbReference>
<feature type="domain" description="Protein FecR C-terminal" evidence="3">
    <location>
        <begin position="277"/>
        <end position="341"/>
    </location>
</feature>
<dbReference type="PANTHER" id="PTHR30273:SF2">
    <property type="entry name" value="PROTEIN FECR"/>
    <property type="match status" value="1"/>
</dbReference>
<dbReference type="OrthoDB" id="663025at2"/>
<evidence type="ECO:0000313" key="4">
    <source>
        <dbReference type="EMBL" id="ANH79997.1"/>
    </source>
</evidence>
<dbReference type="EMBL" id="CP015772">
    <property type="protein sequence ID" value="ANH79997.1"/>
    <property type="molecule type" value="Genomic_DNA"/>
</dbReference>
<sequence>MVKTPDPKQIEDFLSNRSGYAEAEEVYAWLTANPGELDKIILTEDLQAEELVYTPDKVKKAALDRALGRSIARSVPIRRWLAAASVIGLMLALVWLFRGGKKEQGTVMASAITVRNNTGAIMDYLLPDSSRLSLNPGATIVFENDFSINRLVMLTKGDVYFRVKKDAFHPFRVLANGISTTAVGTQFWVQQLTPYRVNVSLTEGRVMIRAADHYFKMDTVFLVPGQNCTIDKTTGLVSVWTSEAKSHPQDIKAPSGKQGIVQKRSAIVWTNLEIQLSDAELVNVFSKLENRYNVKIIVPDTSIYHATITGKIFYNDSLDVLIAAICELNQLSYEKSNDTIFLKRKP</sequence>
<gene>
    <name evidence="4" type="ORF">A8C56_02510</name>
</gene>
<dbReference type="PANTHER" id="PTHR30273">
    <property type="entry name" value="PERIPLASMIC SIGNAL SENSOR AND SIGMA FACTOR ACTIVATOR FECR-RELATED"/>
    <property type="match status" value="1"/>
</dbReference>
<dbReference type="AlphaFoldDB" id="A0A1A9HX81"/>
<evidence type="ECO:0008006" key="6">
    <source>
        <dbReference type="Google" id="ProtNLM"/>
    </source>
</evidence>
<keyword evidence="5" id="KW-1185">Reference proteome</keyword>
<protein>
    <recommendedName>
        <fullName evidence="6">FecR protein domain-containing protein</fullName>
    </recommendedName>
</protein>
<evidence type="ECO:0000313" key="5">
    <source>
        <dbReference type="Proteomes" id="UP000077667"/>
    </source>
</evidence>
<dbReference type="Gene3D" id="3.55.50.30">
    <property type="match status" value="1"/>
</dbReference>
<dbReference type="InterPro" id="IPR032508">
    <property type="entry name" value="FecR_C"/>
</dbReference>
<reference evidence="4 5" key="1">
    <citation type="submission" date="2016-05" db="EMBL/GenBank/DDBJ databases">
        <title>Niabella ginsenosidivorans BS26 whole genome sequencing.</title>
        <authorList>
            <person name="Im W.T."/>
            <person name="Siddiqi M.Z."/>
        </authorList>
    </citation>
    <scope>NUCLEOTIDE SEQUENCE [LARGE SCALE GENOMIC DNA]</scope>
    <source>
        <strain evidence="4 5">BS26</strain>
    </source>
</reference>
<dbReference type="PIRSF" id="PIRSF018266">
    <property type="entry name" value="FecR"/>
    <property type="match status" value="1"/>
</dbReference>
<dbReference type="Pfam" id="PF16344">
    <property type="entry name" value="FecR_C"/>
    <property type="match status" value="1"/>
</dbReference>
<evidence type="ECO:0000259" key="2">
    <source>
        <dbReference type="Pfam" id="PF04773"/>
    </source>
</evidence>
<keyword evidence="1" id="KW-0472">Membrane</keyword>
<dbReference type="Proteomes" id="UP000077667">
    <property type="component" value="Chromosome"/>
</dbReference>
<organism evidence="4 5">
    <name type="scientific">Niabella ginsenosidivorans</name>
    <dbReference type="NCBI Taxonomy" id="1176587"/>
    <lineage>
        <taxon>Bacteria</taxon>
        <taxon>Pseudomonadati</taxon>
        <taxon>Bacteroidota</taxon>
        <taxon>Chitinophagia</taxon>
        <taxon>Chitinophagales</taxon>
        <taxon>Chitinophagaceae</taxon>
        <taxon>Niabella</taxon>
    </lineage>
</organism>
<dbReference type="KEGG" id="nia:A8C56_02510"/>
<dbReference type="STRING" id="1176587.A8C56_02510"/>